<comment type="caution">
    <text evidence="3">The sequence shown here is derived from an EMBL/GenBank/DDBJ whole genome shotgun (WGS) entry which is preliminary data.</text>
</comment>
<keyword evidence="4" id="KW-1185">Reference proteome</keyword>
<dbReference type="EC" id="1.-.-.-" evidence="3"/>
<dbReference type="NCBIfam" id="TIGR02032">
    <property type="entry name" value="GG-red-SF"/>
    <property type="match status" value="1"/>
</dbReference>
<dbReference type="PANTHER" id="PTHR42685">
    <property type="entry name" value="GERANYLGERANYL DIPHOSPHATE REDUCTASE"/>
    <property type="match status" value="1"/>
</dbReference>
<dbReference type="InterPro" id="IPR002938">
    <property type="entry name" value="FAD-bd"/>
</dbReference>
<dbReference type="AlphaFoldDB" id="A0A0D8FWK3"/>
<feature type="domain" description="FAD-binding" evidence="1">
    <location>
        <begin position="11"/>
        <end position="184"/>
    </location>
</feature>
<evidence type="ECO:0000259" key="1">
    <source>
        <dbReference type="Pfam" id="PF01494"/>
    </source>
</evidence>
<evidence type="ECO:0000313" key="4">
    <source>
        <dbReference type="Proteomes" id="UP000032336"/>
    </source>
</evidence>
<reference evidence="3 4" key="1">
    <citation type="submission" date="2015-01" db="EMBL/GenBank/DDBJ databases">
        <title>Draft genome of the acidophilic iron oxidizer Ferrimicrobium acidiphilum strain T23.</title>
        <authorList>
            <person name="Poehlein A."/>
            <person name="Eisen S."/>
            <person name="Schloemann M."/>
            <person name="Johnson B.D."/>
            <person name="Daniel R."/>
            <person name="Muehling M."/>
        </authorList>
    </citation>
    <scope>NUCLEOTIDE SEQUENCE [LARGE SCALE GENOMIC DNA]</scope>
    <source>
        <strain evidence="3 4">T23</strain>
    </source>
</reference>
<keyword evidence="3" id="KW-0560">Oxidoreductase</keyword>
<dbReference type="InterPro" id="IPR050407">
    <property type="entry name" value="Geranylgeranyl_reductase"/>
</dbReference>
<name>A0A0D8FWK3_9ACTN</name>
<dbReference type="GO" id="GO:0016628">
    <property type="term" value="F:oxidoreductase activity, acting on the CH-CH group of donors, NAD or NADP as acceptor"/>
    <property type="evidence" value="ECO:0007669"/>
    <property type="project" value="InterPro"/>
</dbReference>
<dbReference type="STRING" id="1121877.FEAC_04140"/>
<dbReference type="GeneID" id="78371740"/>
<dbReference type="SUPFAM" id="SSF51905">
    <property type="entry name" value="FAD/NAD(P)-binding domain"/>
    <property type="match status" value="1"/>
</dbReference>
<dbReference type="Pfam" id="PF22578">
    <property type="entry name" value="GGR_cat"/>
    <property type="match status" value="1"/>
</dbReference>
<dbReference type="Gene3D" id="3.50.50.60">
    <property type="entry name" value="FAD/NAD(P)-binding domain"/>
    <property type="match status" value="1"/>
</dbReference>
<dbReference type="InterPro" id="IPR011777">
    <property type="entry name" value="Geranylgeranyl_Rdtase_fam"/>
</dbReference>
<evidence type="ECO:0000259" key="2">
    <source>
        <dbReference type="Pfam" id="PF22578"/>
    </source>
</evidence>
<dbReference type="PANTHER" id="PTHR42685:SF22">
    <property type="entry name" value="CONDITIONED MEDIUM FACTOR RECEPTOR 1"/>
    <property type="match status" value="1"/>
</dbReference>
<dbReference type="InterPro" id="IPR036188">
    <property type="entry name" value="FAD/NAD-bd_sf"/>
</dbReference>
<gene>
    <name evidence="3" type="ORF">FEAC_04140</name>
</gene>
<dbReference type="RefSeq" id="WP_160290309.1">
    <property type="nucleotide sequence ID" value="NZ_JQKF01000009.1"/>
</dbReference>
<dbReference type="Proteomes" id="UP000032336">
    <property type="component" value="Unassembled WGS sequence"/>
</dbReference>
<dbReference type="eggNOG" id="COG0644">
    <property type="taxonomic scope" value="Bacteria"/>
</dbReference>
<dbReference type="PRINTS" id="PR00420">
    <property type="entry name" value="RNGMNOXGNASE"/>
</dbReference>
<dbReference type="EMBL" id="JXUW01000003">
    <property type="protein sequence ID" value="KJE77670.1"/>
    <property type="molecule type" value="Genomic_DNA"/>
</dbReference>
<proteinExistence type="predicted"/>
<protein>
    <submittedName>
        <fullName evidence="3">Putative oxidoreductasec</fullName>
        <ecNumber evidence="3">1.-.-.-</ecNumber>
    </submittedName>
</protein>
<organism evidence="3 4">
    <name type="scientific">Ferrimicrobium acidiphilum DSM 19497</name>
    <dbReference type="NCBI Taxonomy" id="1121877"/>
    <lineage>
        <taxon>Bacteria</taxon>
        <taxon>Bacillati</taxon>
        <taxon>Actinomycetota</taxon>
        <taxon>Acidimicrobiia</taxon>
        <taxon>Acidimicrobiales</taxon>
        <taxon>Acidimicrobiaceae</taxon>
        <taxon>Ferrimicrobium</taxon>
    </lineage>
</organism>
<dbReference type="GO" id="GO:0071949">
    <property type="term" value="F:FAD binding"/>
    <property type="evidence" value="ECO:0007669"/>
    <property type="project" value="InterPro"/>
</dbReference>
<feature type="domain" description="Digeranylgeranylglycerophospholipid reductase catalytic" evidence="2">
    <location>
        <begin position="221"/>
        <end position="265"/>
    </location>
</feature>
<dbReference type="Pfam" id="PF01494">
    <property type="entry name" value="FAD_binding_3"/>
    <property type="match status" value="1"/>
</dbReference>
<accession>A0A0D8FWK3</accession>
<evidence type="ECO:0000313" key="3">
    <source>
        <dbReference type="EMBL" id="KJE77670.1"/>
    </source>
</evidence>
<dbReference type="InterPro" id="IPR054715">
    <property type="entry name" value="GGR_cat"/>
</dbReference>
<sequence length="420" mass="45490">MNKTLEGTGTADVIVVGGGPAGAAVAYWLAIRGVSVIVVEKKRFPRDKTCGDGLTPRAVVQLEAMGLQSMLDSQHKYLGIHAMAFGRSYQLPWPSVPNYPNYGYVVRRSVLDQAVLERASEVGAQVLYHHESIEATTRSGHIESLRVRDLGANVDLCLTAKVYVFAEGSNARIARSLGAHRDVSKPLGLAIRGYFPTDRSNEDWIESHLDLRDETGATIPGYGWIFPAGDGTANVGFGLLSNSKRWRKMNTTHALERFVAQTQPEWHFPADEGLRGATGGKLPMGLSVEPRSGANFLLVGDAAAAINPFNGEGISYGYETGRMAANAITQSLGTNDPRPVAEFSATLQARYAGYYAAGRLFVKAISNPLLMSSGVWLAMRSKATMSPVVAIMANLMAGSTPDRIEQIYSFTQRLHERQAV</sequence>